<reference evidence="2" key="1">
    <citation type="submission" date="2015-10" db="EMBL/GenBank/DDBJ databases">
        <authorList>
            <person name="Devillers H."/>
        </authorList>
    </citation>
    <scope>NUCLEOTIDE SEQUENCE [LARGE SCALE GENOMIC DNA]</scope>
</reference>
<sequence>MKHETLESESSPVRYLKDLGSGNEVLIVVGETAHLYRTRDSSLNTSRIPELKNSMLCLSFSIVTTASEFFLVLGFDLSILLFDVPEFRSVSKKRLEINEQFANTGAALKFFDSDSERLYFSLNEKCLVFINKSDLLSRSPLAKLNLIYNAHYRIEKAFCLRPDAGLFCLARRDSMQGVFTFEVINSNTFRRRKGHFCDEKILQDYTGTLNCEAPKELGTLIDVIASEAPKTVLFLFSRGVLIFSDKVYIFKNQTNENFDRDSVLGSLVPGAHLVQGENGLRLSMYCAKGEIASTFINLQKPKKPLQWHRATLRSFLGISLHTISHYKCLNHSQVVLLSKSEGILFADYQKKRRIHTSPYTQHTYLDALTLDPDYAQIITVLACGGFCSTLGFVSLLRKSLSANSFQIIDVKQLGDFGAIRNFWFTYKGIVPASCIRNSDNSLLHVSFYNRILTTRSAKCALQLKNSVDEYLMIDSEHDLYLVNEKTALNISSLAGLSSWNVCHMSAIQTNDHPSTLLIALSDGRDVHMLENGVLVATHSFKGANISEVCLKDCSSSIGVVLIVTNHTGCITILKYSFESRLLSLYFEVRLGESRAFRLCNIEKVDTDTTKPQDPIVFVYNSSGVFILNLSRRSYYTWSLDFDVKLIKYQGNNRYVVLTMDDNFVTLAYNGVHSTEWARKELVSRDWVFTKMIQLKNSRFVLLVSQTTNFKSKVSIFDVKSFQIIDEHILPDQGVIRGILALEKPYTQEVIISFGGCSPNSDCLIVLSVLGSKLFKTGIYKIKGTSAALAQSGDTIVHTGEKTVIFKLQKCPDRRTWEFKLLMKPFEGSGPRSLDCTFISGETLCVLDELKGICFYDLATKKRISKYPIQNYELDVVHRRENFGFPFLKLMKGTEISETFKDIGSRTADIDPLLNPVKKTETHPFLFVACDSQLLIYSCHPLYLKNSQTNSKLCLLCANFHLPFEGTVTSMRQTHANQFLICTPGRLELISLDAE</sequence>
<evidence type="ECO:0000313" key="2">
    <source>
        <dbReference type="Proteomes" id="UP000236544"/>
    </source>
</evidence>
<proteinExistence type="predicted"/>
<dbReference type="EMBL" id="LN890542">
    <property type="protein sequence ID" value="CUS21253.1"/>
    <property type="molecule type" value="Genomic_DNA"/>
</dbReference>
<protein>
    <submittedName>
        <fullName evidence="1">LAQU0S02e09516g1_1</fullName>
    </submittedName>
</protein>
<accession>A0A0P1KNU9</accession>
<organism evidence="1 2">
    <name type="scientific">Lachancea quebecensis</name>
    <dbReference type="NCBI Taxonomy" id="1654605"/>
    <lineage>
        <taxon>Eukaryota</taxon>
        <taxon>Fungi</taxon>
        <taxon>Dikarya</taxon>
        <taxon>Ascomycota</taxon>
        <taxon>Saccharomycotina</taxon>
        <taxon>Saccharomycetes</taxon>
        <taxon>Saccharomycetales</taxon>
        <taxon>Saccharomycetaceae</taxon>
        <taxon>Lachancea</taxon>
    </lineage>
</organism>
<keyword evidence="2" id="KW-1185">Reference proteome</keyword>
<name>A0A0P1KNU9_9SACH</name>
<dbReference type="OrthoDB" id="4036114at2759"/>
<dbReference type="AlphaFoldDB" id="A0A0P1KNU9"/>
<gene>
    <name evidence="1" type="ORF">LAQU0_S02e09516g</name>
</gene>
<dbReference type="Proteomes" id="UP000236544">
    <property type="component" value="Unassembled WGS sequence"/>
</dbReference>
<evidence type="ECO:0000313" key="1">
    <source>
        <dbReference type="EMBL" id="CUS21253.1"/>
    </source>
</evidence>